<feature type="non-terminal residue" evidence="1">
    <location>
        <position position="132"/>
    </location>
</feature>
<proteinExistence type="predicted"/>
<evidence type="ECO:0000313" key="1">
    <source>
        <dbReference type="EMBL" id="KAG0436741.1"/>
    </source>
</evidence>
<organism evidence="1 2">
    <name type="scientific">Ixodes persulcatus</name>
    <name type="common">Taiga tick</name>
    <dbReference type="NCBI Taxonomy" id="34615"/>
    <lineage>
        <taxon>Eukaryota</taxon>
        <taxon>Metazoa</taxon>
        <taxon>Ecdysozoa</taxon>
        <taxon>Arthropoda</taxon>
        <taxon>Chelicerata</taxon>
        <taxon>Arachnida</taxon>
        <taxon>Acari</taxon>
        <taxon>Parasitiformes</taxon>
        <taxon>Ixodida</taxon>
        <taxon>Ixodoidea</taxon>
        <taxon>Ixodidae</taxon>
        <taxon>Ixodinae</taxon>
        <taxon>Ixodes</taxon>
    </lineage>
</organism>
<reference evidence="1 2" key="1">
    <citation type="journal article" date="2020" name="Cell">
        <title>Large-Scale Comparative Analyses of Tick Genomes Elucidate Their Genetic Diversity and Vector Capacities.</title>
        <authorList>
            <consortium name="Tick Genome and Microbiome Consortium (TIGMIC)"/>
            <person name="Jia N."/>
            <person name="Wang J."/>
            <person name="Shi W."/>
            <person name="Du L."/>
            <person name="Sun Y."/>
            <person name="Zhan W."/>
            <person name="Jiang J.F."/>
            <person name="Wang Q."/>
            <person name="Zhang B."/>
            <person name="Ji P."/>
            <person name="Bell-Sakyi L."/>
            <person name="Cui X.M."/>
            <person name="Yuan T.T."/>
            <person name="Jiang B.G."/>
            <person name="Yang W.F."/>
            <person name="Lam T.T."/>
            <person name="Chang Q.C."/>
            <person name="Ding S.J."/>
            <person name="Wang X.J."/>
            <person name="Zhu J.G."/>
            <person name="Ruan X.D."/>
            <person name="Zhao L."/>
            <person name="Wei J.T."/>
            <person name="Ye R.Z."/>
            <person name="Que T.C."/>
            <person name="Du C.H."/>
            <person name="Zhou Y.H."/>
            <person name="Cheng J.X."/>
            <person name="Dai P.F."/>
            <person name="Guo W.B."/>
            <person name="Han X.H."/>
            <person name="Huang E.J."/>
            <person name="Li L.F."/>
            <person name="Wei W."/>
            <person name="Gao Y.C."/>
            <person name="Liu J.Z."/>
            <person name="Shao H.Z."/>
            <person name="Wang X."/>
            <person name="Wang C.C."/>
            <person name="Yang T.C."/>
            <person name="Huo Q.B."/>
            <person name="Li W."/>
            <person name="Chen H.Y."/>
            <person name="Chen S.E."/>
            <person name="Zhou L.G."/>
            <person name="Ni X.B."/>
            <person name="Tian J.H."/>
            <person name="Sheng Y."/>
            <person name="Liu T."/>
            <person name="Pan Y.S."/>
            <person name="Xia L.Y."/>
            <person name="Li J."/>
            <person name="Zhao F."/>
            <person name="Cao W.C."/>
        </authorList>
    </citation>
    <scope>NUCLEOTIDE SEQUENCE [LARGE SCALE GENOMIC DNA]</scope>
    <source>
        <strain evidence="1">Iper-2018</strain>
    </source>
</reference>
<sequence>KCVSLSSSVRSAAKKEVVNKRNETLQKPKLVLYYIHIMGGGDKNDQNPSYHRSDRHQQKVFYKTIFRHLVDMAVFNACILFKKESGGKDTHWDFRMSLGRSSRPKTFNLRLEKRREGAQTTLRHDSLDATST</sequence>
<feature type="non-terminal residue" evidence="1">
    <location>
        <position position="1"/>
    </location>
</feature>
<dbReference type="Proteomes" id="UP000805193">
    <property type="component" value="Unassembled WGS sequence"/>
</dbReference>
<evidence type="ECO:0000313" key="2">
    <source>
        <dbReference type="Proteomes" id="UP000805193"/>
    </source>
</evidence>
<accession>A0AC60QMF1</accession>
<comment type="caution">
    <text evidence="1">The sequence shown here is derived from an EMBL/GenBank/DDBJ whole genome shotgun (WGS) entry which is preliminary data.</text>
</comment>
<protein>
    <submittedName>
        <fullName evidence="1">Uncharacterized protein</fullName>
    </submittedName>
</protein>
<dbReference type="EMBL" id="JABSTQ010006750">
    <property type="protein sequence ID" value="KAG0436741.1"/>
    <property type="molecule type" value="Genomic_DNA"/>
</dbReference>
<keyword evidence="2" id="KW-1185">Reference proteome</keyword>
<name>A0AC60QMF1_IXOPE</name>
<gene>
    <name evidence="1" type="ORF">HPB47_017777</name>
</gene>